<dbReference type="Pfam" id="PF01029">
    <property type="entry name" value="NusB"/>
    <property type="match status" value="1"/>
</dbReference>
<evidence type="ECO:0000256" key="4">
    <source>
        <dbReference type="ARBA" id="ARBA00022691"/>
    </source>
</evidence>
<protein>
    <submittedName>
        <fullName evidence="9">Methyltransferase domain-containing protein</fullName>
    </submittedName>
</protein>
<keyword evidence="2 6" id="KW-0489">Methyltransferase</keyword>
<keyword evidence="4 6" id="KW-0949">S-adenosyl-L-methionine</keyword>
<evidence type="ECO:0000256" key="2">
    <source>
        <dbReference type="ARBA" id="ARBA00022603"/>
    </source>
</evidence>
<sequence>MDQSQEQAGLGPRRLAWLAVTETMKRRVPLDDVLDELSPKENLSPRDEALARAIAIVTFRRLGTLGRALNERLNREPKDERLLHLLATGAAQILFLDVPDHAAVDSSVRLAQEDAKLHHAGGFINAVLRRVARERDMILSQQEPWLDTPTWLEERWVAQYGEELAAKIAEAHRSMASVDVSVKDDASSWAERLNGVLLPTGSIRLVERTAIRELPGFEEGAWWVQDAAAALPARLLRAKAGERIADLCAAPGGKTAQLAAAGANVLAVDRSAKRLKRLEENLARLRLEAETRAIDAEKLDEVPFDAILLDAPCSATGTIRRHPDVAWTKSEEDIRKLSGLQMRLLDKAASLLKPGGRLVYCTCSLEAEEGERQAAGFLARHPDFARQPVTAEEIGGLSECLTPEGDVRTLPCHLVSPGQERSGLDGFFIARFVKTS</sequence>
<dbReference type="CDD" id="cd02440">
    <property type="entry name" value="AdoMet_MTases"/>
    <property type="match status" value="1"/>
</dbReference>
<feature type="binding site" evidence="6">
    <location>
        <position position="269"/>
    </location>
    <ligand>
        <name>S-adenosyl-L-methionine</name>
        <dbReference type="ChEBI" id="CHEBI:59789"/>
    </ligand>
</feature>
<dbReference type="InterPro" id="IPR035926">
    <property type="entry name" value="NusB-like_sf"/>
</dbReference>
<keyword evidence="5 6" id="KW-0694">RNA-binding</keyword>
<comment type="caution">
    <text evidence="9">The sequence shown here is derived from an EMBL/GenBank/DDBJ whole genome shotgun (WGS) entry which is preliminary data.</text>
</comment>
<feature type="active site" description="Nucleophile" evidence="6">
    <location>
        <position position="363"/>
    </location>
</feature>
<dbReference type="InterPro" id="IPR029063">
    <property type="entry name" value="SAM-dependent_MTases_sf"/>
</dbReference>
<dbReference type="SUPFAM" id="SSF53335">
    <property type="entry name" value="S-adenosyl-L-methionine-dependent methyltransferases"/>
    <property type="match status" value="1"/>
</dbReference>
<dbReference type="PRINTS" id="PR02008">
    <property type="entry name" value="RCMTFAMILY"/>
</dbReference>
<feature type="binding site" evidence="6">
    <location>
        <begin position="248"/>
        <end position="254"/>
    </location>
    <ligand>
        <name>S-adenosyl-L-methionine</name>
        <dbReference type="ChEBI" id="CHEBI:59789"/>
    </ligand>
</feature>
<dbReference type="OrthoDB" id="9810297at2"/>
<dbReference type="GO" id="GO:0008173">
    <property type="term" value="F:RNA methyltransferase activity"/>
    <property type="evidence" value="ECO:0007669"/>
    <property type="project" value="InterPro"/>
</dbReference>
<keyword evidence="7" id="KW-0175">Coiled coil</keyword>
<dbReference type="SUPFAM" id="SSF48013">
    <property type="entry name" value="NusB-like"/>
    <property type="match status" value="1"/>
</dbReference>
<dbReference type="Gene3D" id="1.10.940.10">
    <property type="entry name" value="NusB-like"/>
    <property type="match status" value="1"/>
</dbReference>
<comment type="caution">
    <text evidence="6">Lacks conserved residue(s) required for the propagation of feature annotation.</text>
</comment>
<evidence type="ECO:0000256" key="1">
    <source>
        <dbReference type="ARBA" id="ARBA00007494"/>
    </source>
</evidence>
<dbReference type="RefSeq" id="WP_160888284.1">
    <property type="nucleotide sequence ID" value="NZ_WURB01000038.1"/>
</dbReference>
<dbReference type="Pfam" id="PF01189">
    <property type="entry name" value="Methyltr_RsmB-F"/>
    <property type="match status" value="1"/>
</dbReference>
<evidence type="ECO:0000256" key="7">
    <source>
        <dbReference type="SAM" id="Coils"/>
    </source>
</evidence>
<evidence type="ECO:0000256" key="6">
    <source>
        <dbReference type="PROSITE-ProRule" id="PRU01023"/>
    </source>
</evidence>
<evidence type="ECO:0000256" key="5">
    <source>
        <dbReference type="ARBA" id="ARBA00022884"/>
    </source>
</evidence>
<gene>
    <name evidence="9" type="ORF">GR328_24570</name>
</gene>
<organism evidence="9 10">
    <name type="scientific">Microvirga makkahensis</name>
    <dbReference type="NCBI Taxonomy" id="1128670"/>
    <lineage>
        <taxon>Bacteria</taxon>
        <taxon>Pseudomonadati</taxon>
        <taxon>Pseudomonadota</taxon>
        <taxon>Alphaproteobacteria</taxon>
        <taxon>Hyphomicrobiales</taxon>
        <taxon>Methylobacteriaceae</taxon>
        <taxon>Microvirga</taxon>
    </lineage>
</organism>
<dbReference type="AlphaFoldDB" id="A0A7X3MX05"/>
<evidence type="ECO:0000313" key="10">
    <source>
        <dbReference type="Proteomes" id="UP000436483"/>
    </source>
</evidence>
<reference evidence="9 10" key="1">
    <citation type="submission" date="2019-12" db="EMBL/GenBank/DDBJ databases">
        <authorList>
            <person name="Yuan C.-G."/>
        </authorList>
    </citation>
    <scope>NUCLEOTIDE SEQUENCE [LARGE SCALE GENOMIC DNA]</scope>
    <source>
        <strain evidence="9 10">KCTC 23863</strain>
    </source>
</reference>
<proteinExistence type="inferred from homology"/>
<dbReference type="GO" id="GO:0003723">
    <property type="term" value="F:RNA binding"/>
    <property type="evidence" value="ECO:0007669"/>
    <property type="project" value="UniProtKB-UniRule"/>
</dbReference>
<evidence type="ECO:0000259" key="8">
    <source>
        <dbReference type="PROSITE" id="PS51686"/>
    </source>
</evidence>
<dbReference type="PROSITE" id="PS01153">
    <property type="entry name" value="NOL1_NOP2_SUN"/>
    <property type="match status" value="1"/>
</dbReference>
<feature type="binding site" evidence="6">
    <location>
        <position position="310"/>
    </location>
    <ligand>
        <name>S-adenosyl-L-methionine</name>
        <dbReference type="ChEBI" id="CHEBI:59789"/>
    </ligand>
</feature>
<keyword evidence="10" id="KW-1185">Reference proteome</keyword>
<dbReference type="GO" id="GO:0006355">
    <property type="term" value="P:regulation of DNA-templated transcription"/>
    <property type="evidence" value="ECO:0007669"/>
    <property type="project" value="InterPro"/>
</dbReference>
<evidence type="ECO:0000313" key="9">
    <source>
        <dbReference type="EMBL" id="MXQ14565.1"/>
    </source>
</evidence>
<dbReference type="InterPro" id="IPR023267">
    <property type="entry name" value="RCMT"/>
</dbReference>
<evidence type="ECO:0000256" key="3">
    <source>
        <dbReference type="ARBA" id="ARBA00022679"/>
    </source>
</evidence>
<dbReference type="PROSITE" id="PS51686">
    <property type="entry name" value="SAM_MT_RSMB_NOP"/>
    <property type="match status" value="1"/>
</dbReference>
<feature type="coiled-coil region" evidence="7">
    <location>
        <begin position="268"/>
        <end position="295"/>
    </location>
</feature>
<dbReference type="PANTHER" id="PTHR22807:SF61">
    <property type="entry name" value="NOL1_NOP2_SUN FAMILY PROTEIN _ ANTITERMINATION NUSB DOMAIN-CONTAINING PROTEIN"/>
    <property type="match status" value="1"/>
</dbReference>
<dbReference type="Proteomes" id="UP000436483">
    <property type="component" value="Unassembled WGS sequence"/>
</dbReference>
<dbReference type="GO" id="GO:0001510">
    <property type="term" value="P:RNA methylation"/>
    <property type="evidence" value="ECO:0007669"/>
    <property type="project" value="InterPro"/>
</dbReference>
<dbReference type="InterPro" id="IPR018314">
    <property type="entry name" value="RsmB/NOL1/NOP2-like_CS"/>
</dbReference>
<feature type="domain" description="SAM-dependent MTase RsmB/NOP-type" evidence="8">
    <location>
        <begin position="140"/>
        <end position="435"/>
    </location>
</feature>
<name>A0A7X3MX05_9HYPH</name>
<dbReference type="FunFam" id="3.40.50.150:FF:000257">
    <property type="entry name" value="16S rRNA methyltransferase"/>
    <property type="match status" value="1"/>
</dbReference>
<dbReference type="InterPro" id="IPR001678">
    <property type="entry name" value="MeTrfase_RsmB-F_NOP2_dom"/>
</dbReference>
<reference evidence="9 10" key="2">
    <citation type="submission" date="2020-01" db="EMBL/GenBank/DDBJ databases">
        <title>Microvirga sp. nov., an arsenate reduction bacterium isolated from Tibet hotspring sediments.</title>
        <authorList>
            <person name="Xian W.-D."/>
            <person name="Li W.-J."/>
        </authorList>
    </citation>
    <scope>NUCLEOTIDE SEQUENCE [LARGE SCALE GENOMIC DNA]</scope>
    <source>
        <strain evidence="9 10">KCTC 23863</strain>
    </source>
</reference>
<comment type="similarity">
    <text evidence="1 6">Belongs to the class I-like SAM-binding methyltransferase superfamily. RsmB/NOP family.</text>
</comment>
<dbReference type="EMBL" id="WURB01000038">
    <property type="protein sequence ID" value="MXQ14565.1"/>
    <property type="molecule type" value="Genomic_DNA"/>
</dbReference>
<dbReference type="InterPro" id="IPR006027">
    <property type="entry name" value="NusB_RsmB_TIM44"/>
</dbReference>
<dbReference type="PANTHER" id="PTHR22807">
    <property type="entry name" value="NOP2 YEAST -RELATED NOL1/NOP2/FMU SUN DOMAIN-CONTAINING"/>
    <property type="match status" value="1"/>
</dbReference>
<dbReference type="Gene3D" id="3.40.50.150">
    <property type="entry name" value="Vaccinia Virus protein VP39"/>
    <property type="match status" value="1"/>
</dbReference>
<accession>A0A7X3MX05</accession>
<keyword evidence="3 6" id="KW-0808">Transferase</keyword>
<dbReference type="InterPro" id="IPR049560">
    <property type="entry name" value="MeTrfase_RsmB-F_NOP2_cat"/>
</dbReference>